<accession>A0ABY7C7D8</accession>
<sequence length="78" mass="8718">MSIHRPTPATPQALLAYRPAYIHILYLYLQLRSRIIDCRQSLCVGTSLHASESSFTSSDNHPVQLIRPSNDHPIFGGS</sequence>
<reference evidence="1" key="1">
    <citation type="submission" date="2022-10" db="EMBL/GenBank/DDBJ databases">
        <title>Puccinia triticina Genome sequencing and assembly.</title>
        <authorList>
            <person name="Li C."/>
        </authorList>
    </citation>
    <scope>NUCLEOTIDE SEQUENCE</scope>
    <source>
        <strain evidence="1">Pt15</strain>
    </source>
</reference>
<dbReference type="EMBL" id="CP110421">
    <property type="protein sequence ID" value="WAQ81059.1"/>
    <property type="molecule type" value="Genomic_DNA"/>
</dbReference>
<dbReference type="Proteomes" id="UP001164743">
    <property type="component" value="Chromosome 1A"/>
</dbReference>
<protein>
    <submittedName>
        <fullName evidence="1">Uncharacterized protein</fullName>
    </submittedName>
</protein>
<proteinExistence type="predicted"/>
<evidence type="ECO:0000313" key="1">
    <source>
        <dbReference type="EMBL" id="WAQ81059.1"/>
    </source>
</evidence>
<name>A0ABY7C7D8_9BASI</name>
<organism evidence="1 2">
    <name type="scientific">Puccinia triticina</name>
    <dbReference type="NCBI Taxonomy" id="208348"/>
    <lineage>
        <taxon>Eukaryota</taxon>
        <taxon>Fungi</taxon>
        <taxon>Dikarya</taxon>
        <taxon>Basidiomycota</taxon>
        <taxon>Pucciniomycotina</taxon>
        <taxon>Pucciniomycetes</taxon>
        <taxon>Pucciniales</taxon>
        <taxon>Pucciniaceae</taxon>
        <taxon>Puccinia</taxon>
    </lineage>
</organism>
<gene>
    <name evidence="1" type="ORF">PtA15_1A397</name>
</gene>
<evidence type="ECO:0000313" key="2">
    <source>
        <dbReference type="Proteomes" id="UP001164743"/>
    </source>
</evidence>
<dbReference type="GeneID" id="77806315"/>
<dbReference type="RefSeq" id="XP_053016614.1">
    <property type="nucleotide sequence ID" value="XM_053165420.1"/>
</dbReference>
<keyword evidence="2" id="KW-1185">Reference proteome</keyword>